<sequence length="235" mass="27018">MGGCLSNNATSGKKFKLGSNKDYYSRSKATNLTAEEIEARSQFDHKKPCKEKIKQAGEILKKELGIDFQKLINECEDLVFPPDDISSYEYELFLEINIMRTNPEKFVSYILDNYITKFSNSEEDKFKETCSHLKSMMKLKPVKWDPRIESSIADYQDKESDITERLEKLGINREVLSTEVLLKGSKFAFETLCNLLKSTDDDKNLEKEKLLFSMFRNIAIGCTDKLDVAIVLTND</sequence>
<gene>
    <name evidence="1" type="ORF">ECRASSUSDP1_LOCUS18120</name>
</gene>
<proteinExistence type="predicted"/>
<organism evidence="1 2">
    <name type="scientific">Euplotes crassus</name>
    <dbReference type="NCBI Taxonomy" id="5936"/>
    <lineage>
        <taxon>Eukaryota</taxon>
        <taxon>Sar</taxon>
        <taxon>Alveolata</taxon>
        <taxon>Ciliophora</taxon>
        <taxon>Intramacronucleata</taxon>
        <taxon>Spirotrichea</taxon>
        <taxon>Hypotrichia</taxon>
        <taxon>Euplotida</taxon>
        <taxon>Euplotidae</taxon>
        <taxon>Moneuplotes</taxon>
    </lineage>
</organism>
<evidence type="ECO:0000313" key="1">
    <source>
        <dbReference type="EMBL" id="CAI2376745.1"/>
    </source>
</evidence>
<dbReference type="Proteomes" id="UP001295684">
    <property type="component" value="Unassembled WGS sequence"/>
</dbReference>
<reference evidence="1" key="1">
    <citation type="submission" date="2023-07" db="EMBL/GenBank/DDBJ databases">
        <authorList>
            <consortium name="AG Swart"/>
            <person name="Singh M."/>
            <person name="Singh A."/>
            <person name="Seah K."/>
            <person name="Emmerich C."/>
        </authorList>
    </citation>
    <scope>NUCLEOTIDE SEQUENCE</scope>
    <source>
        <strain evidence="1">DP1</strain>
    </source>
</reference>
<keyword evidence="2" id="KW-1185">Reference proteome</keyword>
<accession>A0AAD2D1G4</accession>
<evidence type="ECO:0000313" key="2">
    <source>
        <dbReference type="Proteomes" id="UP001295684"/>
    </source>
</evidence>
<comment type="caution">
    <text evidence="1">The sequence shown here is derived from an EMBL/GenBank/DDBJ whole genome shotgun (WGS) entry which is preliminary data.</text>
</comment>
<name>A0AAD2D1G4_EUPCR</name>
<protein>
    <submittedName>
        <fullName evidence="1">Uncharacterized protein</fullName>
    </submittedName>
</protein>
<dbReference type="AlphaFoldDB" id="A0AAD2D1G4"/>
<dbReference type="EMBL" id="CAMPGE010018318">
    <property type="protein sequence ID" value="CAI2376745.1"/>
    <property type="molecule type" value="Genomic_DNA"/>
</dbReference>